<dbReference type="InterPro" id="IPR038670">
    <property type="entry name" value="HslJ-like_sf"/>
</dbReference>
<keyword evidence="3" id="KW-0346">Stress response</keyword>
<dbReference type="PANTHER" id="PTHR35535:SF1">
    <property type="entry name" value="HEAT SHOCK PROTEIN HSLJ"/>
    <property type="match status" value="1"/>
</dbReference>
<dbReference type="EMBL" id="UIDG01000179">
    <property type="protein sequence ID" value="SUS06257.1"/>
    <property type="molecule type" value="Genomic_DNA"/>
</dbReference>
<dbReference type="InterPro" id="IPR053147">
    <property type="entry name" value="Hsp_HslJ-like"/>
</dbReference>
<dbReference type="Pfam" id="PF03724">
    <property type="entry name" value="META"/>
    <property type="match status" value="1"/>
</dbReference>
<dbReference type="PROSITE" id="PS51257">
    <property type="entry name" value="PROKAR_LIPOPROTEIN"/>
    <property type="match status" value="1"/>
</dbReference>
<feature type="domain" description="NlpE C-terminal OB" evidence="2">
    <location>
        <begin position="30"/>
        <end position="118"/>
    </location>
</feature>
<dbReference type="Pfam" id="PF17185">
    <property type="entry name" value="NlpE_C"/>
    <property type="match status" value="1"/>
</dbReference>
<gene>
    <name evidence="3" type="ORF">DF3PB_260008</name>
</gene>
<name>A0A380TDY7_9ZZZZ</name>
<proteinExistence type="predicted"/>
<dbReference type="InterPro" id="IPR038139">
    <property type="entry name" value="NlpE_C_sf"/>
</dbReference>
<evidence type="ECO:0000259" key="1">
    <source>
        <dbReference type="Pfam" id="PF03724"/>
    </source>
</evidence>
<dbReference type="AlphaFoldDB" id="A0A380TDY7"/>
<feature type="domain" description="DUF306" evidence="1">
    <location>
        <begin position="124"/>
        <end position="232"/>
    </location>
</feature>
<dbReference type="PANTHER" id="PTHR35535">
    <property type="entry name" value="HEAT SHOCK PROTEIN HSLJ"/>
    <property type="match status" value="1"/>
</dbReference>
<dbReference type="Gene3D" id="2.40.50.540">
    <property type="match status" value="1"/>
</dbReference>
<protein>
    <submittedName>
        <fullName evidence="3">Heat shock protein</fullName>
    </submittedName>
</protein>
<dbReference type="InterPro" id="IPR005184">
    <property type="entry name" value="DUF306_Meta_HslJ"/>
</dbReference>
<dbReference type="Gene3D" id="2.40.128.270">
    <property type="match status" value="1"/>
</dbReference>
<evidence type="ECO:0000313" key="3">
    <source>
        <dbReference type="EMBL" id="SUS06257.1"/>
    </source>
</evidence>
<evidence type="ECO:0000259" key="2">
    <source>
        <dbReference type="Pfam" id="PF17185"/>
    </source>
</evidence>
<reference evidence="3" key="1">
    <citation type="submission" date="2018-07" db="EMBL/GenBank/DDBJ databases">
        <authorList>
            <person name="Quirk P.G."/>
            <person name="Krulwich T.A."/>
        </authorList>
    </citation>
    <scope>NUCLEOTIDE SEQUENCE</scope>
</reference>
<dbReference type="InterPro" id="IPR033450">
    <property type="entry name" value="NlpE_C"/>
</dbReference>
<accession>A0A380TDY7</accession>
<organism evidence="3">
    <name type="scientific">metagenome</name>
    <dbReference type="NCBI Taxonomy" id="256318"/>
    <lineage>
        <taxon>unclassified sequences</taxon>
        <taxon>metagenomes</taxon>
    </lineage>
</organism>
<sequence>MRISRLGLVLAAGLAACQATPEKTVSAPPLITGAFMTLADAPRLTDCGTERSYPVAMAADYRRLEEAYLSAREKPGQPLMITFEGRIADRPRAEEGTGTEPTAIIERFVHVWPRETCERNRVDASLTNTYWRLVLLGQEEIAAVAGRREPHLILRIGEPRFTATAGCNQLIGGYETDGENLRFGATAATRMACPPPLDERERRLVDVLANTRTWRIAGPALELRDGEQRPLALLQAVYLR</sequence>